<gene>
    <name evidence="2" type="ORF">CC78DRAFT_603233</name>
</gene>
<feature type="region of interest" description="Disordered" evidence="1">
    <location>
        <begin position="126"/>
        <end position="167"/>
    </location>
</feature>
<sequence>MYLTWPRCWAEGVARPSMGQELGHARRVVVVVVFQEQEAAGMAPDRGWDIHSGVDGRGGRDEKHAEAGTSGGQMKLPSRSEPAPRDHPQTISWRNATASGRFDASRKSPALRPGWPFWQNSLCMGASRGPTTAPDSPSSSSAEDAGLKARRLGDEGETCPRDTKTGRLFLPATPAGPPSCEHRGAGLGVLDTRRTWGIRCEEEKKKRSPVARQTWAIFQLQISSAVAKRARSQEEEAEDGG</sequence>
<dbReference type="EMBL" id="ML986622">
    <property type="protein sequence ID" value="KAF2263701.1"/>
    <property type="molecule type" value="Genomic_DNA"/>
</dbReference>
<feature type="compositionally biased region" description="Basic and acidic residues" evidence="1">
    <location>
        <begin position="145"/>
        <end position="165"/>
    </location>
</feature>
<feature type="compositionally biased region" description="Basic and acidic residues" evidence="1">
    <location>
        <begin position="46"/>
        <end position="66"/>
    </location>
</feature>
<organism evidence="2 3">
    <name type="scientific">Lojkania enalia</name>
    <dbReference type="NCBI Taxonomy" id="147567"/>
    <lineage>
        <taxon>Eukaryota</taxon>
        <taxon>Fungi</taxon>
        <taxon>Dikarya</taxon>
        <taxon>Ascomycota</taxon>
        <taxon>Pezizomycotina</taxon>
        <taxon>Dothideomycetes</taxon>
        <taxon>Pleosporomycetidae</taxon>
        <taxon>Pleosporales</taxon>
        <taxon>Pleosporales incertae sedis</taxon>
        <taxon>Lojkania</taxon>
    </lineage>
</organism>
<proteinExistence type="predicted"/>
<evidence type="ECO:0000256" key="1">
    <source>
        <dbReference type="SAM" id="MobiDB-lite"/>
    </source>
</evidence>
<feature type="region of interest" description="Disordered" evidence="1">
    <location>
        <begin position="44"/>
        <end position="90"/>
    </location>
</feature>
<comment type="caution">
    <text evidence="2">The sequence shown here is derived from an EMBL/GenBank/DDBJ whole genome shotgun (WGS) entry which is preliminary data.</text>
</comment>
<dbReference type="AlphaFoldDB" id="A0A9P4K7V3"/>
<feature type="compositionally biased region" description="Low complexity" evidence="1">
    <location>
        <begin position="130"/>
        <end position="144"/>
    </location>
</feature>
<name>A0A9P4K7V3_9PLEO</name>
<protein>
    <submittedName>
        <fullName evidence="2">Uncharacterized protein</fullName>
    </submittedName>
</protein>
<accession>A0A9P4K7V3</accession>
<dbReference type="Proteomes" id="UP000800093">
    <property type="component" value="Unassembled WGS sequence"/>
</dbReference>
<reference evidence="3" key="1">
    <citation type="journal article" date="2020" name="Stud. Mycol.">
        <title>101 Dothideomycetes genomes: A test case for predicting lifestyles and emergence of pathogens.</title>
        <authorList>
            <person name="Haridas S."/>
            <person name="Albert R."/>
            <person name="Binder M."/>
            <person name="Bloem J."/>
            <person name="LaButti K."/>
            <person name="Salamov A."/>
            <person name="Andreopoulos B."/>
            <person name="Baker S."/>
            <person name="Barry K."/>
            <person name="Bills G."/>
            <person name="Bluhm B."/>
            <person name="Cannon C."/>
            <person name="Castanera R."/>
            <person name="Culley D."/>
            <person name="Daum C."/>
            <person name="Ezra D."/>
            <person name="Gonzalez J."/>
            <person name="Henrissat B."/>
            <person name="Kuo A."/>
            <person name="Liang C."/>
            <person name="Lipzen A."/>
            <person name="Lutzoni F."/>
            <person name="Magnuson J."/>
            <person name="Mondo S."/>
            <person name="Nolan M."/>
            <person name="Ohm R."/>
            <person name="Pangilinan J."/>
            <person name="Park H.-J."/>
            <person name="Ramirez L."/>
            <person name="Alfaro M."/>
            <person name="Sun H."/>
            <person name="Tritt A."/>
            <person name="Yoshinaga Y."/>
            <person name="Zwiers L.-H."/>
            <person name="Turgeon B."/>
            <person name="Goodwin S."/>
            <person name="Spatafora J."/>
            <person name="Crous P."/>
            <person name="Grigoriev I."/>
        </authorList>
    </citation>
    <scope>NUCLEOTIDE SEQUENCE [LARGE SCALE GENOMIC DNA]</scope>
    <source>
        <strain evidence="3">CBS 304.66</strain>
    </source>
</reference>
<keyword evidence="3" id="KW-1185">Reference proteome</keyword>
<evidence type="ECO:0000313" key="2">
    <source>
        <dbReference type="EMBL" id="KAF2263701.1"/>
    </source>
</evidence>
<evidence type="ECO:0000313" key="3">
    <source>
        <dbReference type="Proteomes" id="UP000800093"/>
    </source>
</evidence>